<keyword evidence="4 5" id="KW-0472">Membrane</keyword>
<keyword evidence="7" id="KW-1185">Reference proteome</keyword>
<keyword evidence="2 5" id="KW-0812">Transmembrane</keyword>
<gene>
    <name evidence="6" type="ORF">IC610_12125</name>
</gene>
<evidence type="ECO:0000256" key="4">
    <source>
        <dbReference type="ARBA" id="ARBA00023136"/>
    </source>
</evidence>
<keyword evidence="3 5" id="KW-1133">Transmembrane helix</keyword>
<proteinExistence type="predicted"/>
<sequence>METLETIFYLSVAVWFATEIYYKRILKSDETAEKKDSSTLNTLWIVIMPSVFLGVFISKTTTFKITDQDWIYFSGLIMIITGVFIRWIIIRSLGKYFTVDVSIRQDHKIKQDGIYQILRHPSYSFSLLTFLGLGLYLNNWISLFIVFIPVCIAFRYRIAVEEKALIETFGDDYLNYRKRTKMLIPLIY</sequence>
<organism evidence="6 7">
    <name type="scientific">Chryseobacterium caseinilyticum</name>
    <dbReference type="NCBI Taxonomy" id="2771428"/>
    <lineage>
        <taxon>Bacteria</taxon>
        <taxon>Pseudomonadati</taxon>
        <taxon>Bacteroidota</taxon>
        <taxon>Flavobacteriia</taxon>
        <taxon>Flavobacteriales</taxon>
        <taxon>Weeksellaceae</taxon>
        <taxon>Chryseobacterium group</taxon>
        <taxon>Chryseobacterium</taxon>
    </lineage>
</organism>
<accession>A0ABR8ZD02</accession>
<comment type="caution">
    <text evidence="6">The sequence shown here is derived from an EMBL/GenBank/DDBJ whole genome shotgun (WGS) entry which is preliminary data.</text>
</comment>
<dbReference type="Proteomes" id="UP000637299">
    <property type="component" value="Unassembled WGS sequence"/>
</dbReference>
<evidence type="ECO:0000256" key="3">
    <source>
        <dbReference type="ARBA" id="ARBA00022989"/>
    </source>
</evidence>
<protein>
    <submittedName>
        <fullName evidence="6">Isoprenylcysteine carboxylmethyltransferase family protein</fullName>
    </submittedName>
</protein>
<name>A0ABR8ZD02_9FLAO</name>
<evidence type="ECO:0000256" key="1">
    <source>
        <dbReference type="ARBA" id="ARBA00004127"/>
    </source>
</evidence>
<dbReference type="PANTHER" id="PTHR43847">
    <property type="entry name" value="BLL3993 PROTEIN"/>
    <property type="match status" value="1"/>
</dbReference>
<dbReference type="PANTHER" id="PTHR43847:SF1">
    <property type="entry name" value="BLL3993 PROTEIN"/>
    <property type="match status" value="1"/>
</dbReference>
<evidence type="ECO:0000256" key="2">
    <source>
        <dbReference type="ARBA" id="ARBA00022692"/>
    </source>
</evidence>
<feature type="transmembrane region" description="Helical" evidence="5">
    <location>
        <begin position="70"/>
        <end position="89"/>
    </location>
</feature>
<dbReference type="Pfam" id="PF04191">
    <property type="entry name" value="PEMT"/>
    <property type="match status" value="1"/>
</dbReference>
<reference evidence="6 7" key="1">
    <citation type="submission" date="2020-09" db="EMBL/GenBank/DDBJ databases">
        <title>Genome seq and assembly of Chryseobacterium sp.</title>
        <authorList>
            <person name="Chhetri G."/>
        </authorList>
    </citation>
    <scope>NUCLEOTIDE SEQUENCE [LARGE SCALE GENOMIC DNA]</scope>
    <source>
        <strain evidence="6 7">GCR10</strain>
    </source>
</reference>
<dbReference type="InterPro" id="IPR052527">
    <property type="entry name" value="Metal_cation-efflux_comp"/>
</dbReference>
<feature type="transmembrane region" description="Helical" evidence="5">
    <location>
        <begin position="6"/>
        <end position="22"/>
    </location>
</feature>
<dbReference type="EMBL" id="JACYFS010000003">
    <property type="protein sequence ID" value="MBD8083162.1"/>
    <property type="molecule type" value="Genomic_DNA"/>
</dbReference>
<feature type="transmembrane region" description="Helical" evidence="5">
    <location>
        <begin position="42"/>
        <end position="58"/>
    </location>
</feature>
<evidence type="ECO:0000313" key="7">
    <source>
        <dbReference type="Proteomes" id="UP000637299"/>
    </source>
</evidence>
<evidence type="ECO:0000256" key="5">
    <source>
        <dbReference type="SAM" id="Phobius"/>
    </source>
</evidence>
<dbReference type="RefSeq" id="WP_191737095.1">
    <property type="nucleotide sequence ID" value="NZ_JACYFS010000003.1"/>
</dbReference>
<dbReference type="InterPro" id="IPR007318">
    <property type="entry name" value="Phopholipid_MeTrfase"/>
</dbReference>
<feature type="transmembrane region" description="Helical" evidence="5">
    <location>
        <begin position="125"/>
        <end position="148"/>
    </location>
</feature>
<evidence type="ECO:0000313" key="6">
    <source>
        <dbReference type="EMBL" id="MBD8083162.1"/>
    </source>
</evidence>
<dbReference type="Gene3D" id="1.20.120.1630">
    <property type="match status" value="1"/>
</dbReference>
<comment type="subcellular location">
    <subcellularLocation>
        <location evidence="1">Endomembrane system</location>
        <topology evidence="1">Multi-pass membrane protein</topology>
    </subcellularLocation>
</comment>